<accession>A0A4U6QND8</accession>
<keyword evidence="1" id="KW-0472">Membrane</keyword>
<feature type="transmembrane region" description="Helical" evidence="1">
    <location>
        <begin position="122"/>
        <end position="141"/>
    </location>
</feature>
<evidence type="ECO:0000313" key="3">
    <source>
        <dbReference type="Proteomes" id="UP000306985"/>
    </source>
</evidence>
<evidence type="ECO:0000313" key="2">
    <source>
        <dbReference type="EMBL" id="TKV61971.1"/>
    </source>
</evidence>
<dbReference type="InterPro" id="IPR049713">
    <property type="entry name" value="Pr6Pr-like"/>
</dbReference>
<reference evidence="2 3" key="1">
    <citation type="submission" date="2019-05" db="EMBL/GenBank/DDBJ databases">
        <title>Nakamurella sp. N5BH11, whole genome shotgun sequence.</title>
        <authorList>
            <person name="Tuo L."/>
        </authorList>
    </citation>
    <scope>NUCLEOTIDE SEQUENCE [LARGE SCALE GENOMIC DNA]</scope>
    <source>
        <strain evidence="2 3">N5BH11</strain>
    </source>
</reference>
<organism evidence="2 3">
    <name type="scientific">Nakamurella flava</name>
    <dbReference type="NCBI Taxonomy" id="2576308"/>
    <lineage>
        <taxon>Bacteria</taxon>
        <taxon>Bacillati</taxon>
        <taxon>Actinomycetota</taxon>
        <taxon>Actinomycetes</taxon>
        <taxon>Nakamurellales</taxon>
        <taxon>Nakamurellaceae</taxon>
        <taxon>Nakamurella</taxon>
    </lineage>
</organism>
<comment type="caution">
    <text evidence="2">The sequence shown here is derived from an EMBL/GenBank/DDBJ whole genome shotgun (WGS) entry which is preliminary data.</text>
</comment>
<keyword evidence="1" id="KW-0812">Transmembrane</keyword>
<feature type="transmembrane region" description="Helical" evidence="1">
    <location>
        <begin position="12"/>
        <end position="28"/>
    </location>
</feature>
<proteinExistence type="predicted"/>
<dbReference type="AlphaFoldDB" id="A0A4U6QND8"/>
<keyword evidence="1" id="KW-1133">Transmembrane helix</keyword>
<dbReference type="RefSeq" id="WP_137449276.1">
    <property type="nucleotide sequence ID" value="NZ_SZZH01000001.1"/>
</dbReference>
<dbReference type="OrthoDB" id="3261081at2"/>
<protein>
    <recommendedName>
        <fullName evidence="4">Pr6Pr family membrane protein</fullName>
    </recommendedName>
</protein>
<dbReference type="NCBIfam" id="NF038065">
    <property type="entry name" value="Pr6Pr"/>
    <property type="match status" value="1"/>
</dbReference>
<feature type="transmembrane region" description="Helical" evidence="1">
    <location>
        <begin position="40"/>
        <end position="59"/>
    </location>
</feature>
<feature type="transmembrane region" description="Helical" evidence="1">
    <location>
        <begin position="96"/>
        <end position="115"/>
    </location>
</feature>
<gene>
    <name evidence="2" type="ORF">FDO65_10735</name>
</gene>
<keyword evidence="3" id="KW-1185">Reference proteome</keyword>
<dbReference type="EMBL" id="SZZH01000001">
    <property type="protein sequence ID" value="TKV61971.1"/>
    <property type="molecule type" value="Genomic_DNA"/>
</dbReference>
<sequence>MDSRGWGVRTGWTMLIAALAWTGVLLAMDGELSQLRYFSQVSTAVSALVMTAVAITLIARRRPGRVLDWCRGAATVYGIVTLVVYQVLLSGNLSELYSLLEHAVVPVLMVLDWLLFRARLPWWSPVSWLLPPIAYLGVYYPARTSSGRSLYPFLDPAQSNFWTWVVILLAVFAVVGLAACAAGRLGASRDRPRTDRPTTLS</sequence>
<feature type="transmembrane region" description="Helical" evidence="1">
    <location>
        <begin position="71"/>
        <end position="90"/>
    </location>
</feature>
<dbReference type="Proteomes" id="UP000306985">
    <property type="component" value="Unassembled WGS sequence"/>
</dbReference>
<evidence type="ECO:0008006" key="4">
    <source>
        <dbReference type="Google" id="ProtNLM"/>
    </source>
</evidence>
<evidence type="ECO:0000256" key="1">
    <source>
        <dbReference type="SAM" id="Phobius"/>
    </source>
</evidence>
<name>A0A4U6QND8_9ACTN</name>
<feature type="transmembrane region" description="Helical" evidence="1">
    <location>
        <begin position="161"/>
        <end position="183"/>
    </location>
</feature>